<dbReference type="Pfam" id="PF00742">
    <property type="entry name" value="Homoserine_dh"/>
    <property type="match status" value="1"/>
</dbReference>
<gene>
    <name evidence="6" type="ORF">LCGC14_2556880</name>
</gene>
<keyword evidence="3" id="KW-0521">NADP</keyword>
<dbReference type="PROSITE" id="PS01042">
    <property type="entry name" value="HOMOSER_DHGENASE"/>
    <property type="match status" value="1"/>
</dbReference>
<feature type="non-terminal residue" evidence="6">
    <location>
        <position position="1"/>
    </location>
</feature>
<evidence type="ECO:0000256" key="3">
    <source>
        <dbReference type="ARBA" id="ARBA00022857"/>
    </source>
</evidence>
<dbReference type="PROSITE" id="PS51671">
    <property type="entry name" value="ACT"/>
    <property type="match status" value="1"/>
</dbReference>
<proteinExistence type="inferred from homology"/>
<dbReference type="Pfam" id="PF01842">
    <property type="entry name" value="ACT"/>
    <property type="match status" value="1"/>
</dbReference>
<feature type="domain" description="ACT" evidence="5">
    <location>
        <begin position="210"/>
        <end position="288"/>
    </location>
</feature>
<evidence type="ECO:0000256" key="4">
    <source>
        <dbReference type="ARBA" id="ARBA00023002"/>
    </source>
</evidence>
<name>A0A0F9ALS9_9ZZZZ</name>
<accession>A0A0F9ALS9</accession>
<dbReference type="InterPro" id="IPR001342">
    <property type="entry name" value="HDH_cat"/>
</dbReference>
<dbReference type="EMBL" id="LAZR01042101">
    <property type="protein sequence ID" value="KKL10335.1"/>
    <property type="molecule type" value="Genomic_DNA"/>
</dbReference>
<dbReference type="AlphaFoldDB" id="A0A0F9ALS9"/>
<dbReference type="PANTHER" id="PTHR43331">
    <property type="entry name" value="HOMOSERINE DEHYDROGENASE"/>
    <property type="match status" value="1"/>
</dbReference>
<keyword evidence="4" id="KW-0560">Oxidoreductase</keyword>
<dbReference type="PANTHER" id="PTHR43331:SF1">
    <property type="entry name" value="HOMOSERINE DEHYDROGENASE"/>
    <property type="match status" value="1"/>
</dbReference>
<reference evidence="6" key="1">
    <citation type="journal article" date="2015" name="Nature">
        <title>Complex archaea that bridge the gap between prokaryotes and eukaryotes.</title>
        <authorList>
            <person name="Spang A."/>
            <person name="Saw J.H."/>
            <person name="Jorgensen S.L."/>
            <person name="Zaremba-Niedzwiedzka K."/>
            <person name="Martijn J."/>
            <person name="Lind A.E."/>
            <person name="van Eijk R."/>
            <person name="Schleper C."/>
            <person name="Guy L."/>
            <person name="Ettema T.J."/>
        </authorList>
    </citation>
    <scope>NUCLEOTIDE SEQUENCE</scope>
</reference>
<dbReference type="EC" id="1.1.1.3" evidence="2"/>
<organism evidence="6">
    <name type="scientific">marine sediment metagenome</name>
    <dbReference type="NCBI Taxonomy" id="412755"/>
    <lineage>
        <taxon>unclassified sequences</taxon>
        <taxon>metagenomes</taxon>
        <taxon>ecological metagenomes</taxon>
    </lineage>
</organism>
<dbReference type="NCBIfam" id="NF004976">
    <property type="entry name" value="PRK06349.1"/>
    <property type="match status" value="1"/>
</dbReference>
<dbReference type="SUPFAM" id="SSF55347">
    <property type="entry name" value="Glyceraldehyde-3-phosphate dehydrogenase-like, C-terminal domain"/>
    <property type="match status" value="1"/>
</dbReference>
<comment type="similarity">
    <text evidence="1">Belongs to the homoserine dehydrogenase family.</text>
</comment>
<protein>
    <recommendedName>
        <fullName evidence="2">homoserine dehydrogenase</fullName>
        <ecNumber evidence="2">1.1.1.3</ecNumber>
    </recommendedName>
</protein>
<evidence type="ECO:0000259" key="5">
    <source>
        <dbReference type="PROSITE" id="PS51671"/>
    </source>
</evidence>
<dbReference type="CDD" id="cd04881">
    <property type="entry name" value="ACT_HSDH-Hom"/>
    <property type="match status" value="1"/>
</dbReference>
<dbReference type="Gene3D" id="3.30.360.10">
    <property type="entry name" value="Dihydrodipicolinate Reductase, domain 2"/>
    <property type="match status" value="1"/>
</dbReference>
<evidence type="ECO:0000256" key="2">
    <source>
        <dbReference type="ARBA" id="ARBA00013213"/>
    </source>
</evidence>
<sequence>GELAADHIEAIYGIVNGTCNYILTAMTGDGRTYAEALAVAQQRGLAEADPTLDVAGGDSAHKLTIIAALAFARRIDLEKIHVEGIDALELQDIRYGQELGYVIKLLAIARRGDDDALSLRVHPAFISDRHPLAWVSGPFNAVSVYADHSGHTMYYGRGAGGTPTASAIVGDIASVALGIAGRSFADLGVWPDRAAPAEQADISTIRSRYYLRLQVADRPGVFATVANVLGERDISISSVLQHESSGESPDQGVPVVITTAEASEANVVSALNIFNNHPTVKRPAVCIRMVDEHPERVE</sequence>
<evidence type="ECO:0000313" key="6">
    <source>
        <dbReference type="EMBL" id="KKL10335.1"/>
    </source>
</evidence>
<dbReference type="SUPFAM" id="SSF55021">
    <property type="entry name" value="ACT-like"/>
    <property type="match status" value="1"/>
</dbReference>
<dbReference type="InterPro" id="IPR002912">
    <property type="entry name" value="ACT_dom"/>
</dbReference>
<dbReference type="InterPro" id="IPR045865">
    <property type="entry name" value="ACT-like_dom_sf"/>
</dbReference>
<dbReference type="Gene3D" id="3.30.70.260">
    <property type="match status" value="1"/>
</dbReference>
<evidence type="ECO:0000256" key="1">
    <source>
        <dbReference type="ARBA" id="ARBA00006753"/>
    </source>
</evidence>
<dbReference type="GO" id="GO:0004412">
    <property type="term" value="F:homoserine dehydrogenase activity"/>
    <property type="evidence" value="ECO:0007669"/>
    <property type="project" value="UniProtKB-EC"/>
</dbReference>
<comment type="caution">
    <text evidence="6">The sequence shown here is derived from an EMBL/GenBank/DDBJ whole genome shotgun (WGS) entry which is preliminary data.</text>
</comment>
<dbReference type="GO" id="GO:0009088">
    <property type="term" value="P:threonine biosynthetic process"/>
    <property type="evidence" value="ECO:0007669"/>
    <property type="project" value="UniProtKB-ARBA"/>
</dbReference>
<dbReference type="InterPro" id="IPR019811">
    <property type="entry name" value="HDH_CS"/>
</dbReference>
<dbReference type="FunFam" id="3.30.360.10:FF:000005">
    <property type="entry name" value="Homoserine dehydrogenase"/>
    <property type="match status" value="1"/>
</dbReference>